<dbReference type="SUPFAM" id="SSF56672">
    <property type="entry name" value="DNA/RNA polymerases"/>
    <property type="match status" value="1"/>
</dbReference>
<proteinExistence type="predicted"/>
<organism evidence="1 2">
    <name type="scientific">Drosophila suzukii</name>
    <name type="common">Spotted-wing drosophila fruit fly</name>
    <dbReference type="NCBI Taxonomy" id="28584"/>
    <lineage>
        <taxon>Eukaryota</taxon>
        <taxon>Metazoa</taxon>
        <taxon>Ecdysozoa</taxon>
        <taxon>Arthropoda</taxon>
        <taxon>Hexapoda</taxon>
        <taxon>Insecta</taxon>
        <taxon>Pterygota</taxon>
        <taxon>Neoptera</taxon>
        <taxon>Endopterygota</taxon>
        <taxon>Diptera</taxon>
        <taxon>Brachycera</taxon>
        <taxon>Muscomorpha</taxon>
        <taxon>Ephydroidea</taxon>
        <taxon>Drosophilidae</taxon>
        <taxon>Drosophila</taxon>
        <taxon>Sophophora</taxon>
    </lineage>
</organism>
<keyword evidence="1" id="KW-1185">Reference proteome</keyword>
<dbReference type="Proteomes" id="UP001652628">
    <property type="component" value="Unplaced"/>
</dbReference>
<dbReference type="RefSeq" id="XP_070855174.1">
    <property type="nucleotide sequence ID" value="XM_070999073.1"/>
</dbReference>
<evidence type="ECO:0008006" key="3">
    <source>
        <dbReference type="Google" id="ProtNLM"/>
    </source>
</evidence>
<dbReference type="PANTHER" id="PTHR47331">
    <property type="entry name" value="PHD-TYPE DOMAIN-CONTAINING PROTEIN"/>
    <property type="match status" value="1"/>
</dbReference>
<dbReference type="InterPro" id="IPR043502">
    <property type="entry name" value="DNA/RNA_pol_sf"/>
</dbReference>
<evidence type="ECO:0000313" key="1">
    <source>
        <dbReference type="Proteomes" id="UP001652628"/>
    </source>
</evidence>
<gene>
    <name evidence="2" type="primary">LOC139354830</name>
</gene>
<evidence type="ECO:0000313" key="2">
    <source>
        <dbReference type="RefSeq" id="XP_070855174.1"/>
    </source>
</evidence>
<sequence>MMNYAGIQRPRTYVWLEDINWNHQYFFIPHHCVLRPQSSSTKLLVVFDASAKSSNGQSLTDILMTGPTIQQDLVTTIYSFRLHKYVLSGDISKMYRQCMLDERDRRYQLILWKGDSKELQIYQLKTVTYGLSDAPFLAIRSLADAFASEFSIGASVLKSDLYVDDVLTGADDLVQLDIKRRQLTEMIERTSLLGSKFHSN</sequence>
<name>A0ABM4TYY7_DROSZ</name>
<protein>
    <recommendedName>
        <fullName evidence="3">Reverse transcriptase domain-containing protein</fullName>
    </recommendedName>
</protein>
<dbReference type="GeneID" id="139354830"/>
<reference evidence="2" key="1">
    <citation type="submission" date="2025-08" db="UniProtKB">
        <authorList>
            <consortium name="RefSeq"/>
        </authorList>
    </citation>
    <scope>IDENTIFICATION</scope>
</reference>
<accession>A0ABM4TYY7</accession>